<organism evidence="1 2">
    <name type="scientific">Janibacter limosus</name>
    <dbReference type="NCBI Taxonomy" id="53458"/>
    <lineage>
        <taxon>Bacteria</taxon>
        <taxon>Bacillati</taxon>
        <taxon>Actinomycetota</taxon>
        <taxon>Actinomycetes</taxon>
        <taxon>Micrococcales</taxon>
        <taxon>Intrasporangiaceae</taxon>
        <taxon>Janibacter</taxon>
    </lineage>
</organism>
<dbReference type="KEGG" id="jli:EXU32_08985"/>
<accession>A0A4P6MXZ3</accession>
<dbReference type="AlphaFoldDB" id="A0A4P6MXZ3"/>
<dbReference type="Proteomes" id="UP000290408">
    <property type="component" value="Chromosome"/>
</dbReference>
<dbReference type="OrthoDB" id="3822678at2"/>
<dbReference type="EMBL" id="CP036164">
    <property type="protein sequence ID" value="QBF46373.1"/>
    <property type="molecule type" value="Genomic_DNA"/>
</dbReference>
<proteinExistence type="predicted"/>
<name>A0A4P6MXZ3_9MICO</name>
<reference evidence="1 2" key="1">
    <citation type="submission" date="2019-02" db="EMBL/GenBank/DDBJ databases">
        <title>Genomic data mining of an Antarctic deep-sea actinobacterium, Janibacterlimosus P3-3-X1.</title>
        <authorList>
            <person name="Liao L."/>
            <person name="Chen B."/>
        </authorList>
    </citation>
    <scope>NUCLEOTIDE SEQUENCE [LARGE SCALE GENOMIC DNA]</scope>
    <source>
        <strain evidence="1 2">P3-3-X1</strain>
    </source>
</reference>
<keyword evidence="2" id="KW-1185">Reference proteome</keyword>
<evidence type="ECO:0000313" key="1">
    <source>
        <dbReference type="EMBL" id="QBF46373.1"/>
    </source>
</evidence>
<evidence type="ECO:0000313" key="2">
    <source>
        <dbReference type="Proteomes" id="UP000290408"/>
    </source>
</evidence>
<gene>
    <name evidence="1" type="ORF">EXU32_08985</name>
</gene>
<protein>
    <submittedName>
        <fullName evidence="1">Uncharacterized protein</fullName>
    </submittedName>
</protein>
<sequence>MEKLAAVVLDVAMIKGMTFEDLPSDWPTRPLSDASIAADVVDLVVRDSDRATGCLSILLCDDSLRMIQPISITDLDIVGPEPGEYQRPFDLVVGQFAERLGGVVVAIGRPLGHEPDDEARAWHEAAIAGCREHGVPLLGTYLATAQAVTEMPRWDQQSLLATG</sequence>
<dbReference type="RefSeq" id="WP_130629594.1">
    <property type="nucleotide sequence ID" value="NZ_CP036164.1"/>
</dbReference>